<feature type="compositionally biased region" description="Acidic residues" evidence="1">
    <location>
        <begin position="46"/>
        <end position="70"/>
    </location>
</feature>
<sequence>MHPTVGFWVAVAALIATNEARCEYNVALVEEKSGKGASDDLPPFTDDLDDAFGDDMEEEEDGEGDQDEFDQGVPGIDYLGIGYDSIFGNTLGSEDSLLDPGYRAPIISFRWRRNSEGYSPSLNAVYPLHGWVRPMYSCSRSSKVGGGDKGNTAVQVQEIQNLDELRKAFSASAELKGDVPSVSFSASAKYKKEAANISHKRERVYLHSDTCIRYQAGMPLNIPWKTTEEFKEAVSLLRPLADGVKMECSAHDIQGDVIKESCVALKNWISFFQMFGTHYVHRLLLGGKLLQTLKFSDSDVEDFKKMGVDLEAAVATSLGSASAAVRGKTADEASKIDNKGDKTITVIGGDMPNLPITDEEYAAWGNSVAKNPMPIGISAESLKGLLKKELHDSFSLALTKYAELNGITYEMLLKIGGSLGGLMMEIKHGNGVATVNWDVNGAQCPKGQKILLGLSLLFNARGTLLGIIPCNTGAYKCNVPLNNDEIRSVSWVTCTVGLQPDITQVADVTKDSAKSLTVACPHGSVIQFGMKLYGKEDRLIRVQSCEKGRKECTMKDQNDAVGGIWVVCSPENKHTNEVNLVADVGEGKGKVECGKDEIVIAGTRVIFKENKEAAEGKSRSMAIELCDPYLRECKYKCEKECIAALVVVVCGNTNTLPV</sequence>
<accession>A0AAV4LXV4</accession>
<feature type="signal peptide" evidence="2">
    <location>
        <begin position="1"/>
        <end position="20"/>
    </location>
</feature>
<reference evidence="4 5" key="1">
    <citation type="submission" date="2021-06" db="EMBL/GenBank/DDBJ databases">
        <title>Genome sequence of Babesia caballi.</title>
        <authorList>
            <person name="Yamagishi J."/>
            <person name="Kidaka T."/>
            <person name="Ochi A."/>
        </authorList>
    </citation>
    <scope>NUCLEOTIDE SEQUENCE [LARGE SCALE GENOMIC DNA]</scope>
    <source>
        <strain evidence="4">USDA-D6B2</strain>
    </source>
</reference>
<dbReference type="EMBL" id="BPLF01000003">
    <property type="protein sequence ID" value="GIX64656.1"/>
    <property type="molecule type" value="Genomic_DNA"/>
</dbReference>
<dbReference type="RefSeq" id="XP_067716725.1">
    <property type="nucleotide sequence ID" value="XM_067860624.1"/>
</dbReference>
<gene>
    <name evidence="4" type="ORF">BcabD6B2_40910</name>
</gene>
<evidence type="ECO:0000256" key="2">
    <source>
        <dbReference type="SAM" id="SignalP"/>
    </source>
</evidence>
<keyword evidence="2" id="KW-0732">Signal</keyword>
<dbReference type="Pfam" id="PF01823">
    <property type="entry name" value="MACPF"/>
    <property type="match status" value="1"/>
</dbReference>
<dbReference type="Proteomes" id="UP001497744">
    <property type="component" value="Unassembled WGS sequence"/>
</dbReference>
<feature type="region of interest" description="Disordered" evidence="1">
    <location>
        <begin position="34"/>
        <end position="71"/>
    </location>
</feature>
<evidence type="ECO:0000259" key="3">
    <source>
        <dbReference type="PROSITE" id="PS51412"/>
    </source>
</evidence>
<dbReference type="GeneID" id="94196137"/>
<name>A0AAV4LXV4_BABCB</name>
<evidence type="ECO:0000313" key="5">
    <source>
        <dbReference type="Proteomes" id="UP001497744"/>
    </source>
</evidence>
<feature type="domain" description="MACPF" evidence="3">
    <location>
        <begin position="62"/>
        <end position="416"/>
    </location>
</feature>
<dbReference type="PROSITE" id="PS51412">
    <property type="entry name" value="MACPF_2"/>
    <property type="match status" value="1"/>
</dbReference>
<evidence type="ECO:0000313" key="4">
    <source>
        <dbReference type="EMBL" id="GIX64656.1"/>
    </source>
</evidence>
<dbReference type="AlphaFoldDB" id="A0AAV4LXV4"/>
<evidence type="ECO:0000256" key="1">
    <source>
        <dbReference type="SAM" id="MobiDB-lite"/>
    </source>
</evidence>
<proteinExistence type="predicted"/>
<keyword evidence="5" id="KW-1185">Reference proteome</keyword>
<comment type="caution">
    <text evidence="4">The sequence shown here is derived from an EMBL/GenBank/DDBJ whole genome shotgun (WGS) entry which is preliminary data.</text>
</comment>
<feature type="chain" id="PRO_5043741553" evidence="2">
    <location>
        <begin position="21"/>
        <end position="658"/>
    </location>
</feature>
<organism evidence="4 5">
    <name type="scientific">Babesia caballi</name>
    <dbReference type="NCBI Taxonomy" id="5871"/>
    <lineage>
        <taxon>Eukaryota</taxon>
        <taxon>Sar</taxon>
        <taxon>Alveolata</taxon>
        <taxon>Apicomplexa</taxon>
        <taxon>Aconoidasida</taxon>
        <taxon>Piroplasmida</taxon>
        <taxon>Babesiidae</taxon>
        <taxon>Babesia</taxon>
    </lineage>
</organism>
<protein>
    <submittedName>
        <fullName evidence="4">MAC/Perforin domain-containing protein</fullName>
    </submittedName>
</protein>
<dbReference type="InterPro" id="IPR020864">
    <property type="entry name" value="MACPF"/>
</dbReference>